<evidence type="ECO:0000313" key="4">
    <source>
        <dbReference type="EMBL" id="KAB7732986.1"/>
    </source>
</evidence>
<dbReference type="InterPro" id="IPR011040">
    <property type="entry name" value="Sialidase"/>
</dbReference>
<feature type="transmembrane region" description="Helical" evidence="2">
    <location>
        <begin position="32"/>
        <end position="52"/>
    </location>
</feature>
<accession>A0A7J5U5E2</accession>
<dbReference type="SUPFAM" id="SSF50939">
    <property type="entry name" value="Sialidases"/>
    <property type="match status" value="1"/>
</dbReference>
<keyword evidence="5" id="KW-1185">Reference proteome</keyword>
<evidence type="ECO:0000313" key="5">
    <source>
        <dbReference type="Proteomes" id="UP000488299"/>
    </source>
</evidence>
<evidence type="ECO:0000256" key="1">
    <source>
        <dbReference type="SAM" id="MobiDB-lite"/>
    </source>
</evidence>
<dbReference type="Proteomes" id="UP000488299">
    <property type="component" value="Unassembled WGS sequence"/>
</dbReference>
<dbReference type="CDD" id="cd15482">
    <property type="entry name" value="Sialidase_non-viral"/>
    <property type="match status" value="1"/>
</dbReference>
<protein>
    <submittedName>
        <fullName evidence="4">Exo-alpha-sialidase</fullName>
    </submittedName>
</protein>
<dbReference type="AlphaFoldDB" id="A0A7J5U5E2"/>
<keyword evidence="2" id="KW-0812">Transmembrane</keyword>
<dbReference type="Gene3D" id="2.120.10.10">
    <property type="match status" value="1"/>
</dbReference>
<feature type="compositionally biased region" description="Basic and acidic residues" evidence="1">
    <location>
        <begin position="147"/>
        <end position="158"/>
    </location>
</feature>
<dbReference type="Pfam" id="PF13088">
    <property type="entry name" value="BNR_2"/>
    <property type="match status" value="1"/>
</dbReference>
<reference evidence="4 5" key="1">
    <citation type="submission" date="2019-10" db="EMBL/GenBank/DDBJ databases">
        <title>Rudanella paleaurantiibacter sp. nov., isolated from sludge.</title>
        <authorList>
            <person name="Xu S.Q."/>
        </authorList>
    </citation>
    <scope>NUCLEOTIDE SEQUENCE [LARGE SCALE GENOMIC DNA]</scope>
    <source>
        <strain evidence="4 5">HX-22-17</strain>
    </source>
</reference>
<proteinExistence type="predicted"/>
<feature type="domain" description="Sialidase" evidence="3">
    <location>
        <begin position="179"/>
        <end position="312"/>
    </location>
</feature>
<sequence length="451" mass="48130">MACFIFTADSDKLVAFTDLNPKAFTMTTRFRLLLLLCLCLGASVTSFAGTIFSDTTRAFAVPTLTSTPKGTVALSWTEKDQNGQIFFYWAESADRGKTFGAKKLIFASSGIGNSRLMRPKLLFRPNGTAVAVFALRGEQPAAAPQAKTEEHNHNEHQGHGAPAPKPAANSNRGGGRPSDLQIVFAQSTDGGNTWTKPAPVHQDKTPNIVRGFFDATVLANGEIGVAYLNDIVGQAHQRDLRLVTSTNGVFGAEKVLDPFVCDCCNISLLVDKAGALHVHYRENQENIRDIARMTSTDNGLTFGKPAIMSPDNWKVNGCPHSGPTSSAGGGSNLVAWFSGANDAPGIRVIDQTTGKRLFVIDEATAKNAYLVPAPASSVLLWEQSQVSETGATSMIAYRNILKGQQPATKMVSGSVNGTNASGLVSNGKLLVAYEVRNPNNRNSMAVAQLDL</sequence>
<gene>
    <name evidence="4" type="ORF">F5984_03320</name>
</gene>
<keyword evidence="2" id="KW-1133">Transmembrane helix</keyword>
<dbReference type="InterPro" id="IPR036278">
    <property type="entry name" value="Sialidase_sf"/>
</dbReference>
<evidence type="ECO:0000256" key="2">
    <source>
        <dbReference type="SAM" id="Phobius"/>
    </source>
</evidence>
<dbReference type="EMBL" id="WELI01000001">
    <property type="protein sequence ID" value="KAB7732986.1"/>
    <property type="molecule type" value="Genomic_DNA"/>
</dbReference>
<organism evidence="4 5">
    <name type="scientific">Rudanella paleaurantiibacter</name>
    <dbReference type="NCBI Taxonomy" id="2614655"/>
    <lineage>
        <taxon>Bacteria</taxon>
        <taxon>Pseudomonadati</taxon>
        <taxon>Bacteroidota</taxon>
        <taxon>Cytophagia</taxon>
        <taxon>Cytophagales</taxon>
        <taxon>Cytophagaceae</taxon>
        <taxon>Rudanella</taxon>
    </lineage>
</organism>
<comment type="caution">
    <text evidence="4">The sequence shown here is derived from an EMBL/GenBank/DDBJ whole genome shotgun (WGS) entry which is preliminary data.</text>
</comment>
<evidence type="ECO:0000259" key="3">
    <source>
        <dbReference type="Pfam" id="PF13088"/>
    </source>
</evidence>
<keyword evidence="2" id="KW-0472">Membrane</keyword>
<name>A0A7J5U5E2_9BACT</name>
<feature type="region of interest" description="Disordered" evidence="1">
    <location>
        <begin position="140"/>
        <end position="179"/>
    </location>
</feature>